<evidence type="ECO:0000256" key="2">
    <source>
        <dbReference type="ARBA" id="ARBA00022448"/>
    </source>
</evidence>
<proteinExistence type="predicted"/>
<feature type="transmembrane region" description="Helical" evidence="9">
    <location>
        <begin position="190"/>
        <end position="210"/>
    </location>
</feature>
<dbReference type="PANTHER" id="PTHR11003:SF334">
    <property type="entry name" value="FI03418P"/>
    <property type="match status" value="1"/>
</dbReference>
<evidence type="ECO:0000256" key="6">
    <source>
        <dbReference type="ARBA" id="ARBA00023136"/>
    </source>
</evidence>
<feature type="domain" description="Potassium channel" evidence="10">
    <location>
        <begin position="198"/>
        <end position="251"/>
    </location>
</feature>
<evidence type="ECO:0000256" key="1">
    <source>
        <dbReference type="ARBA" id="ARBA00004141"/>
    </source>
</evidence>
<comment type="caution">
    <text evidence="11">The sequence shown here is derived from an EMBL/GenBank/DDBJ whole genome shotgun (WGS) entry which is preliminary data.</text>
</comment>
<keyword evidence="2" id="KW-0813">Transport</keyword>
<dbReference type="GO" id="GO:0015271">
    <property type="term" value="F:outward rectifier potassium channel activity"/>
    <property type="evidence" value="ECO:0007669"/>
    <property type="project" value="TreeGrafter"/>
</dbReference>
<organism evidence="11 12">
    <name type="scientific">Stichopus japonicus</name>
    <name type="common">Sea cucumber</name>
    <dbReference type="NCBI Taxonomy" id="307972"/>
    <lineage>
        <taxon>Eukaryota</taxon>
        <taxon>Metazoa</taxon>
        <taxon>Echinodermata</taxon>
        <taxon>Eleutherozoa</taxon>
        <taxon>Echinozoa</taxon>
        <taxon>Holothuroidea</taxon>
        <taxon>Aspidochirotacea</taxon>
        <taxon>Aspidochirotida</taxon>
        <taxon>Stichopodidae</taxon>
        <taxon>Apostichopus</taxon>
    </lineage>
</organism>
<dbReference type="EMBL" id="MRZV01000023">
    <property type="protein sequence ID" value="PIK61859.1"/>
    <property type="molecule type" value="Genomic_DNA"/>
</dbReference>
<comment type="subcellular location">
    <subcellularLocation>
        <location evidence="1">Membrane</location>
        <topology evidence="1">Multi-pass membrane protein</topology>
    </subcellularLocation>
</comment>
<gene>
    <name evidence="11" type="ORF">BSL78_01190</name>
</gene>
<evidence type="ECO:0000256" key="8">
    <source>
        <dbReference type="SAM" id="MobiDB-lite"/>
    </source>
</evidence>
<dbReference type="InterPro" id="IPR003280">
    <property type="entry name" value="2pore_dom_K_chnl"/>
</dbReference>
<dbReference type="Gene3D" id="1.10.287.70">
    <property type="match status" value="1"/>
</dbReference>
<feature type="compositionally biased region" description="Polar residues" evidence="8">
    <location>
        <begin position="1"/>
        <end position="13"/>
    </location>
</feature>
<dbReference type="OrthoDB" id="297496at2759"/>
<keyword evidence="3 9" id="KW-0812">Transmembrane</keyword>
<dbReference type="Pfam" id="PF07885">
    <property type="entry name" value="Ion_trans_2"/>
    <property type="match status" value="1"/>
</dbReference>
<keyword evidence="4 9" id="KW-1133">Transmembrane helix</keyword>
<evidence type="ECO:0000256" key="9">
    <source>
        <dbReference type="SAM" id="Phobius"/>
    </source>
</evidence>
<feature type="transmembrane region" description="Helical" evidence="9">
    <location>
        <begin position="222"/>
        <end position="240"/>
    </location>
</feature>
<dbReference type="Proteomes" id="UP000230750">
    <property type="component" value="Unassembled WGS sequence"/>
</dbReference>
<evidence type="ECO:0000256" key="5">
    <source>
        <dbReference type="ARBA" id="ARBA00023065"/>
    </source>
</evidence>
<keyword evidence="12" id="KW-1185">Reference proteome</keyword>
<reference evidence="11 12" key="1">
    <citation type="journal article" date="2017" name="PLoS Biol.">
        <title>The sea cucumber genome provides insights into morphological evolution and visceral regeneration.</title>
        <authorList>
            <person name="Zhang X."/>
            <person name="Sun L."/>
            <person name="Yuan J."/>
            <person name="Sun Y."/>
            <person name="Gao Y."/>
            <person name="Zhang L."/>
            <person name="Li S."/>
            <person name="Dai H."/>
            <person name="Hamel J.F."/>
            <person name="Liu C."/>
            <person name="Yu Y."/>
            <person name="Liu S."/>
            <person name="Lin W."/>
            <person name="Guo K."/>
            <person name="Jin S."/>
            <person name="Xu P."/>
            <person name="Storey K.B."/>
            <person name="Huan P."/>
            <person name="Zhang T."/>
            <person name="Zhou Y."/>
            <person name="Zhang J."/>
            <person name="Lin C."/>
            <person name="Li X."/>
            <person name="Xing L."/>
            <person name="Huo D."/>
            <person name="Sun M."/>
            <person name="Wang L."/>
            <person name="Mercier A."/>
            <person name="Li F."/>
            <person name="Yang H."/>
            <person name="Xiang J."/>
        </authorList>
    </citation>
    <scope>NUCLEOTIDE SEQUENCE [LARGE SCALE GENOMIC DNA]</scope>
    <source>
        <strain evidence="11">Shaxun</strain>
        <tissue evidence="11">Muscle</tissue>
    </source>
</reference>
<dbReference type="PANTHER" id="PTHR11003">
    <property type="entry name" value="POTASSIUM CHANNEL, SUBFAMILY K"/>
    <property type="match status" value="1"/>
</dbReference>
<dbReference type="SUPFAM" id="SSF81324">
    <property type="entry name" value="Voltage-gated potassium channels"/>
    <property type="match status" value="1"/>
</dbReference>
<keyword evidence="5" id="KW-0406">Ion transport</keyword>
<feature type="compositionally biased region" description="Polar residues" evidence="8">
    <location>
        <begin position="70"/>
        <end position="81"/>
    </location>
</feature>
<keyword evidence="6 9" id="KW-0472">Membrane</keyword>
<protein>
    <recommendedName>
        <fullName evidence="10">Potassium channel domain-containing protein</fullName>
    </recommendedName>
</protein>
<accession>A0A2G8LNM2</accession>
<sequence>MNLNEDSCTPSSPDDNEVLVNPVADMEPLDLRSSSSHRHETTMNGKPHPLGIRRQSSRVDFGDVIDLQSGKRTSIQRQRSMSPGKVNESSAIGGDIIENPLAETDEENEVDKLLKPTGFRYNSSPRRNAVFIPGSDSSPSTPPASPDMGHGRKSQSSAPSRRRSSITRKMGMAFGSISAVSDRDVAHFSFPAWLALLLLIIYLLFGAGVISNLDDVNIIDSFYFSFISLSTIGFGDLTPVKSDKFAFLYTFSDCVSRPCV</sequence>
<dbReference type="GO" id="GO:0030322">
    <property type="term" value="P:stabilization of membrane potential"/>
    <property type="evidence" value="ECO:0007669"/>
    <property type="project" value="TreeGrafter"/>
</dbReference>
<name>A0A2G8LNM2_STIJA</name>
<evidence type="ECO:0000259" key="10">
    <source>
        <dbReference type="Pfam" id="PF07885"/>
    </source>
</evidence>
<evidence type="ECO:0000256" key="3">
    <source>
        <dbReference type="ARBA" id="ARBA00022692"/>
    </source>
</evidence>
<dbReference type="STRING" id="307972.A0A2G8LNM2"/>
<dbReference type="GO" id="GO:0022841">
    <property type="term" value="F:potassium ion leak channel activity"/>
    <property type="evidence" value="ECO:0007669"/>
    <property type="project" value="TreeGrafter"/>
</dbReference>
<feature type="region of interest" description="Disordered" evidence="8">
    <location>
        <begin position="1"/>
        <end position="165"/>
    </location>
</feature>
<dbReference type="InterPro" id="IPR013099">
    <property type="entry name" value="K_chnl_dom"/>
</dbReference>
<evidence type="ECO:0000313" key="11">
    <source>
        <dbReference type="EMBL" id="PIK61859.1"/>
    </source>
</evidence>
<dbReference type="GO" id="GO:0005886">
    <property type="term" value="C:plasma membrane"/>
    <property type="evidence" value="ECO:0007669"/>
    <property type="project" value="TreeGrafter"/>
</dbReference>
<dbReference type="AlphaFoldDB" id="A0A2G8LNM2"/>
<keyword evidence="7" id="KW-0407">Ion channel</keyword>
<evidence type="ECO:0000256" key="7">
    <source>
        <dbReference type="ARBA" id="ARBA00023303"/>
    </source>
</evidence>
<evidence type="ECO:0000256" key="4">
    <source>
        <dbReference type="ARBA" id="ARBA00022989"/>
    </source>
</evidence>
<evidence type="ECO:0000313" key="12">
    <source>
        <dbReference type="Proteomes" id="UP000230750"/>
    </source>
</evidence>